<dbReference type="Pfam" id="PF12710">
    <property type="entry name" value="HAD"/>
    <property type="match status" value="1"/>
</dbReference>
<proteinExistence type="predicted"/>
<organism evidence="1 2">
    <name type="scientific">Kocuria gwangalliensis</name>
    <dbReference type="NCBI Taxonomy" id="501592"/>
    <lineage>
        <taxon>Bacteria</taxon>
        <taxon>Bacillati</taxon>
        <taxon>Actinomycetota</taxon>
        <taxon>Actinomycetes</taxon>
        <taxon>Micrococcales</taxon>
        <taxon>Micrococcaceae</taxon>
        <taxon>Kocuria</taxon>
    </lineage>
</organism>
<sequence length="232" mass="24946">MVVFDLDGTLVAGDSFGAFLRHLITRNLLRCAMAVVTVPVWLPAWLLPPTRLAAERYLVWLAAAGMDEDAFAAAAGDFATRHAGPATGRAPAAALERVREHREAGDWVVVATGCASPLAQEVCTVIGLDGVDVVASTLIRRRWGLPQAMPARGEAKLRALGAAGVALPVDHAYSDSFSDLPLLRAARTAHLVDPSPRDQARLQRALGKDIEVLRWAAFRGREARDRTRGSNQ</sequence>
<keyword evidence="2" id="KW-1185">Reference proteome</keyword>
<comment type="caution">
    <text evidence="1">The sequence shown here is derived from an EMBL/GenBank/DDBJ whole genome shotgun (WGS) entry which is preliminary data.</text>
</comment>
<dbReference type="Gene3D" id="1.20.1440.100">
    <property type="entry name" value="SG protein - dephosphorylation function"/>
    <property type="match status" value="1"/>
</dbReference>
<name>A0ABP8WPK9_9MICC</name>
<dbReference type="InterPro" id="IPR036412">
    <property type="entry name" value="HAD-like_sf"/>
</dbReference>
<dbReference type="EMBL" id="BAABLN010000008">
    <property type="protein sequence ID" value="GAA4693188.1"/>
    <property type="molecule type" value="Genomic_DNA"/>
</dbReference>
<dbReference type="Gene3D" id="3.40.50.1000">
    <property type="entry name" value="HAD superfamily/HAD-like"/>
    <property type="match status" value="1"/>
</dbReference>
<keyword evidence="1" id="KW-0378">Hydrolase</keyword>
<evidence type="ECO:0000313" key="2">
    <source>
        <dbReference type="Proteomes" id="UP001501446"/>
    </source>
</evidence>
<gene>
    <name evidence="1" type="ORF">GCM10025781_08180</name>
</gene>
<protein>
    <submittedName>
        <fullName evidence="1">HAD family hydrolase</fullName>
    </submittedName>
</protein>
<dbReference type="InterPro" id="IPR023214">
    <property type="entry name" value="HAD_sf"/>
</dbReference>
<dbReference type="GO" id="GO:0016787">
    <property type="term" value="F:hydrolase activity"/>
    <property type="evidence" value="ECO:0007669"/>
    <property type="project" value="UniProtKB-KW"/>
</dbReference>
<evidence type="ECO:0000313" key="1">
    <source>
        <dbReference type="EMBL" id="GAA4693188.1"/>
    </source>
</evidence>
<dbReference type="SUPFAM" id="SSF56784">
    <property type="entry name" value="HAD-like"/>
    <property type="match status" value="1"/>
</dbReference>
<accession>A0ABP8WPK9</accession>
<reference evidence="2" key="1">
    <citation type="journal article" date="2019" name="Int. J. Syst. Evol. Microbiol.">
        <title>The Global Catalogue of Microorganisms (GCM) 10K type strain sequencing project: providing services to taxonomists for standard genome sequencing and annotation.</title>
        <authorList>
            <consortium name="The Broad Institute Genomics Platform"/>
            <consortium name="The Broad Institute Genome Sequencing Center for Infectious Disease"/>
            <person name="Wu L."/>
            <person name="Ma J."/>
        </authorList>
    </citation>
    <scope>NUCLEOTIDE SEQUENCE [LARGE SCALE GENOMIC DNA]</scope>
    <source>
        <strain evidence="2">JCM 18958</strain>
    </source>
</reference>
<dbReference type="Proteomes" id="UP001501446">
    <property type="component" value="Unassembled WGS sequence"/>
</dbReference>